<dbReference type="AlphaFoldDB" id="A0A5B9W1I8"/>
<dbReference type="GO" id="GO:0006352">
    <property type="term" value="P:DNA-templated transcription initiation"/>
    <property type="evidence" value="ECO:0007669"/>
    <property type="project" value="InterPro"/>
</dbReference>
<reference evidence="7 8" key="1">
    <citation type="submission" date="2019-08" db="EMBL/GenBank/DDBJ databases">
        <title>Deep-cultivation of Planctomycetes and their phenomic and genomic characterization uncovers novel biology.</title>
        <authorList>
            <person name="Wiegand S."/>
            <person name="Jogler M."/>
            <person name="Boedeker C."/>
            <person name="Pinto D."/>
            <person name="Vollmers J."/>
            <person name="Rivas-Marin E."/>
            <person name="Kohn T."/>
            <person name="Peeters S.H."/>
            <person name="Heuer A."/>
            <person name="Rast P."/>
            <person name="Oberbeckmann S."/>
            <person name="Bunk B."/>
            <person name="Jeske O."/>
            <person name="Meyerdierks A."/>
            <person name="Storesund J.E."/>
            <person name="Kallscheuer N."/>
            <person name="Luecker S."/>
            <person name="Lage O.M."/>
            <person name="Pohl T."/>
            <person name="Merkel B.J."/>
            <person name="Hornburger P."/>
            <person name="Mueller R.-W."/>
            <person name="Bruemmer F."/>
            <person name="Labrenz M."/>
            <person name="Spormann A.M."/>
            <person name="Op den Camp H."/>
            <person name="Overmann J."/>
            <person name="Amann R."/>
            <person name="Jetten M.S.M."/>
            <person name="Mascher T."/>
            <person name="Medema M.H."/>
            <person name="Devos D.P."/>
            <person name="Kaster A.-K."/>
            <person name="Ovreas L."/>
            <person name="Rohde M."/>
            <person name="Galperin M.Y."/>
            <person name="Jogler C."/>
        </authorList>
    </citation>
    <scope>NUCLEOTIDE SEQUENCE [LARGE SCALE GENOMIC DNA]</scope>
    <source>
        <strain evidence="7 8">OJF2</strain>
    </source>
</reference>
<evidence type="ECO:0000259" key="6">
    <source>
        <dbReference type="Pfam" id="PF08281"/>
    </source>
</evidence>
<dbReference type="Pfam" id="PF04542">
    <property type="entry name" value="Sigma70_r2"/>
    <property type="match status" value="1"/>
</dbReference>
<dbReference type="Proteomes" id="UP000324233">
    <property type="component" value="Chromosome"/>
</dbReference>
<protein>
    <submittedName>
        <fullName evidence="7">ECF RNA polymerase sigma factor SigE</fullName>
    </submittedName>
</protein>
<dbReference type="EMBL" id="CP042997">
    <property type="protein sequence ID" value="QEH34094.1"/>
    <property type="molecule type" value="Genomic_DNA"/>
</dbReference>
<dbReference type="InterPro" id="IPR013249">
    <property type="entry name" value="RNA_pol_sigma70_r4_t2"/>
</dbReference>
<dbReference type="InterPro" id="IPR013325">
    <property type="entry name" value="RNA_pol_sigma_r2"/>
</dbReference>
<dbReference type="Gene3D" id="1.10.1740.10">
    <property type="match status" value="1"/>
</dbReference>
<keyword evidence="8" id="KW-1185">Reference proteome</keyword>
<dbReference type="KEGG" id="agv:OJF2_26280"/>
<proteinExistence type="inferred from homology"/>
<dbReference type="PANTHER" id="PTHR43133">
    <property type="entry name" value="RNA POLYMERASE ECF-TYPE SIGMA FACTO"/>
    <property type="match status" value="1"/>
</dbReference>
<dbReference type="InterPro" id="IPR013324">
    <property type="entry name" value="RNA_pol_sigma_r3/r4-like"/>
</dbReference>
<gene>
    <name evidence="7" type="primary">sigE_24</name>
    <name evidence="7" type="ORF">OJF2_26280</name>
</gene>
<evidence type="ECO:0000256" key="4">
    <source>
        <dbReference type="ARBA" id="ARBA00023163"/>
    </source>
</evidence>
<keyword evidence="2" id="KW-0805">Transcription regulation</keyword>
<evidence type="ECO:0000256" key="1">
    <source>
        <dbReference type="ARBA" id="ARBA00010641"/>
    </source>
</evidence>
<evidence type="ECO:0000313" key="8">
    <source>
        <dbReference type="Proteomes" id="UP000324233"/>
    </source>
</evidence>
<dbReference type="GO" id="GO:0003677">
    <property type="term" value="F:DNA binding"/>
    <property type="evidence" value="ECO:0007669"/>
    <property type="project" value="InterPro"/>
</dbReference>
<accession>A0A5B9W1I8</accession>
<evidence type="ECO:0000259" key="5">
    <source>
        <dbReference type="Pfam" id="PF04542"/>
    </source>
</evidence>
<dbReference type="InterPro" id="IPR036388">
    <property type="entry name" value="WH-like_DNA-bd_sf"/>
</dbReference>
<dbReference type="RefSeq" id="WP_148594066.1">
    <property type="nucleotide sequence ID" value="NZ_CP042997.1"/>
</dbReference>
<sequence>MMAQRSEPERGAWVREAVTRFEGPLTLYATRLLGDPEAARDVVQDTFLRLCSQARESVEGHLAEWLFTVCRNRALDVLRKEHRMTQLSDEQVNRCLSPAPGPQEAAERHDLGAKVLSLLESLPVNQREVLRLKFQNGFSYQEISRISGHSVSNVGYLIHAGIKTLRGQLFDGQPVEARA</sequence>
<name>A0A5B9W1I8_9BACT</name>
<dbReference type="SUPFAM" id="SSF88946">
    <property type="entry name" value="Sigma2 domain of RNA polymerase sigma factors"/>
    <property type="match status" value="1"/>
</dbReference>
<evidence type="ECO:0000256" key="3">
    <source>
        <dbReference type="ARBA" id="ARBA00023082"/>
    </source>
</evidence>
<feature type="domain" description="RNA polymerase sigma factor 70 region 4 type 2" evidence="6">
    <location>
        <begin position="114"/>
        <end position="165"/>
    </location>
</feature>
<dbReference type="NCBIfam" id="TIGR02937">
    <property type="entry name" value="sigma70-ECF"/>
    <property type="match status" value="1"/>
</dbReference>
<feature type="domain" description="RNA polymerase sigma-70 region 2" evidence="5">
    <location>
        <begin position="19"/>
        <end position="83"/>
    </location>
</feature>
<keyword evidence="4" id="KW-0804">Transcription</keyword>
<evidence type="ECO:0000313" key="7">
    <source>
        <dbReference type="EMBL" id="QEH34094.1"/>
    </source>
</evidence>
<dbReference type="InterPro" id="IPR039425">
    <property type="entry name" value="RNA_pol_sigma-70-like"/>
</dbReference>
<dbReference type="SUPFAM" id="SSF88659">
    <property type="entry name" value="Sigma3 and sigma4 domains of RNA polymerase sigma factors"/>
    <property type="match status" value="1"/>
</dbReference>
<dbReference type="InterPro" id="IPR014284">
    <property type="entry name" value="RNA_pol_sigma-70_dom"/>
</dbReference>
<dbReference type="Pfam" id="PF08281">
    <property type="entry name" value="Sigma70_r4_2"/>
    <property type="match status" value="1"/>
</dbReference>
<organism evidence="7 8">
    <name type="scientific">Aquisphaera giovannonii</name>
    <dbReference type="NCBI Taxonomy" id="406548"/>
    <lineage>
        <taxon>Bacteria</taxon>
        <taxon>Pseudomonadati</taxon>
        <taxon>Planctomycetota</taxon>
        <taxon>Planctomycetia</taxon>
        <taxon>Isosphaerales</taxon>
        <taxon>Isosphaeraceae</taxon>
        <taxon>Aquisphaera</taxon>
    </lineage>
</organism>
<dbReference type="InterPro" id="IPR007627">
    <property type="entry name" value="RNA_pol_sigma70_r2"/>
</dbReference>
<keyword evidence="3" id="KW-0731">Sigma factor</keyword>
<dbReference type="OrthoDB" id="283659at2"/>
<evidence type="ECO:0000256" key="2">
    <source>
        <dbReference type="ARBA" id="ARBA00023015"/>
    </source>
</evidence>
<dbReference type="PANTHER" id="PTHR43133:SF51">
    <property type="entry name" value="RNA POLYMERASE SIGMA FACTOR"/>
    <property type="match status" value="1"/>
</dbReference>
<comment type="similarity">
    <text evidence="1">Belongs to the sigma-70 factor family. ECF subfamily.</text>
</comment>
<dbReference type="CDD" id="cd06171">
    <property type="entry name" value="Sigma70_r4"/>
    <property type="match status" value="1"/>
</dbReference>
<dbReference type="GO" id="GO:0016987">
    <property type="term" value="F:sigma factor activity"/>
    <property type="evidence" value="ECO:0007669"/>
    <property type="project" value="UniProtKB-KW"/>
</dbReference>
<dbReference type="Gene3D" id="1.10.10.10">
    <property type="entry name" value="Winged helix-like DNA-binding domain superfamily/Winged helix DNA-binding domain"/>
    <property type="match status" value="1"/>
</dbReference>